<evidence type="ECO:0000259" key="6">
    <source>
        <dbReference type="PROSITE" id="PS50011"/>
    </source>
</evidence>
<dbReference type="InterPro" id="IPR017441">
    <property type="entry name" value="Protein_kinase_ATP_BS"/>
</dbReference>
<evidence type="ECO:0000256" key="5">
    <source>
        <dbReference type="SAM" id="MobiDB-lite"/>
    </source>
</evidence>
<keyword evidence="2 4" id="KW-0547">Nucleotide-binding</keyword>
<dbReference type="InterPro" id="IPR050629">
    <property type="entry name" value="STE20/SPS1-PAK"/>
</dbReference>
<reference evidence="7 8" key="1">
    <citation type="journal article" date="2024" name="Nat. Commun.">
        <title>Phylogenomics reveals the evolutionary origins of lichenization in chlorophyte algae.</title>
        <authorList>
            <person name="Puginier C."/>
            <person name="Libourel C."/>
            <person name="Otte J."/>
            <person name="Skaloud P."/>
            <person name="Haon M."/>
            <person name="Grisel S."/>
            <person name="Petersen M."/>
            <person name="Berrin J.G."/>
            <person name="Delaux P.M."/>
            <person name="Dal Grande F."/>
            <person name="Keller J."/>
        </authorList>
    </citation>
    <scope>NUCLEOTIDE SEQUENCE [LARGE SCALE GENOMIC DNA]</scope>
    <source>
        <strain evidence="7 8">SAG 216-7</strain>
    </source>
</reference>
<sequence length="712" mass="75772">MSETSASPGVSGASSVVQDAAASHSSLPSWPLIDQEDPAEKFELLLQIGRGSYGSVYQARVKDSDDIVAIKVIPVGEHDDIGEIQKEIDMLKECNHPNVVHYLGSWKTKGALWIAMEYCGGGSVADLVQAAEGPLAEEVISYICAETLAGLNYLHAIGKVHRDIKCGNILLTEAGEVKLADFGVAAQLTHTMSKRNTFIGTPHWMAPEVIQESRYDGKVDVWALGISAIEMAEVTPPRWAVHPMRVIFMISREPPPQLADKDGWSPAFQDFVASTLCKDPASRPAAKELQQHDFVRRPHSSARTQALQPLIKRSRALAAAALEDLEGPPKLPPGVSVHPGNVTGHFSWREPAGLATGTIIASTPDRKDYIAAGARQPSPAPAAGPWLKSGAQRAPLDGLHGNGNGAAHEALSNGPSSSAYTNASGTMIINPGDTVGASGDTIMDTMIVAQNGDEQSSDYLAALRAAAADDYRRGIKGSRGGVAENAARIRQEDDALREKEPAMQPDSHLEEETPPKASSHAPSPSMDATPKPLDGRATLADKLRSLFESGAVPSLPFLSASDACPMALLNDVRAPYRQPNDSCQAMGYSMQQAPTDDNLSAALSLLMAQQPSRDSPPSKTPPSTFNSSATPPSTIRSGITASPYPQSDSTAPVPPEVARRVSQSHMLSNLLRTLAHHRRVAATSILSPDEAQQNQQVVGNTQEALRCLLNIP</sequence>
<dbReference type="Pfam" id="PF00069">
    <property type="entry name" value="Pkinase"/>
    <property type="match status" value="1"/>
</dbReference>
<evidence type="ECO:0000313" key="8">
    <source>
        <dbReference type="Proteomes" id="UP001491310"/>
    </source>
</evidence>
<evidence type="ECO:0000256" key="3">
    <source>
        <dbReference type="ARBA" id="ARBA00022840"/>
    </source>
</evidence>
<evidence type="ECO:0000256" key="2">
    <source>
        <dbReference type="ARBA" id="ARBA00022741"/>
    </source>
</evidence>
<keyword evidence="3 4" id="KW-0067">ATP-binding</keyword>
<feature type="compositionally biased region" description="Low complexity" evidence="5">
    <location>
        <begin position="515"/>
        <end position="525"/>
    </location>
</feature>
<dbReference type="InterPro" id="IPR011009">
    <property type="entry name" value="Kinase-like_dom_sf"/>
</dbReference>
<feature type="binding site" evidence="4">
    <location>
        <position position="71"/>
    </location>
    <ligand>
        <name>ATP</name>
        <dbReference type="ChEBI" id="CHEBI:30616"/>
    </ligand>
</feature>
<feature type="compositionally biased region" description="Polar residues" evidence="5">
    <location>
        <begin position="609"/>
        <end position="650"/>
    </location>
</feature>
<dbReference type="SMART" id="SM00220">
    <property type="entry name" value="S_TKc"/>
    <property type="match status" value="1"/>
</dbReference>
<dbReference type="InterPro" id="IPR000719">
    <property type="entry name" value="Prot_kinase_dom"/>
</dbReference>
<dbReference type="Proteomes" id="UP001491310">
    <property type="component" value="Unassembled WGS sequence"/>
</dbReference>
<comment type="caution">
    <text evidence="7">The sequence shown here is derived from an EMBL/GenBank/DDBJ whole genome shotgun (WGS) entry which is preliminary data.</text>
</comment>
<gene>
    <name evidence="7" type="ORF">WJX75_000113</name>
</gene>
<dbReference type="PANTHER" id="PTHR48012:SF18">
    <property type="entry name" value="HAPPYHOUR, ISOFORM A"/>
    <property type="match status" value="1"/>
</dbReference>
<keyword evidence="8" id="KW-1185">Reference proteome</keyword>
<dbReference type="EMBL" id="JALJOT010000006">
    <property type="protein sequence ID" value="KAK9909296.1"/>
    <property type="molecule type" value="Genomic_DNA"/>
</dbReference>
<evidence type="ECO:0000313" key="7">
    <source>
        <dbReference type="EMBL" id="KAK9909296.1"/>
    </source>
</evidence>
<proteinExistence type="predicted"/>
<feature type="region of interest" description="Disordered" evidence="5">
    <location>
        <begin position="609"/>
        <end position="655"/>
    </location>
</feature>
<feature type="domain" description="Protein kinase" evidence="6">
    <location>
        <begin position="42"/>
        <end position="295"/>
    </location>
</feature>
<dbReference type="PROSITE" id="PS50011">
    <property type="entry name" value="PROTEIN_KINASE_DOM"/>
    <property type="match status" value="1"/>
</dbReference>
<feature type="region of interest" description="Disordered" evidence="5">
    <location>
        <begin position="374"/>
        <end position="414"/>
    </location>
</feature>
<dbReference type="PANTHER" id="PTHR48012">
    <property type="entry name" value="STERILE20-LIKE KINASE, ISOFORM B-RELATED"/>
    <property type="match status" value="1"/>
</dbReference>
<name>A0ABR2YQT6_9CHLO</name>
<evidence type="ECO:0000256" key="4">
    <source>
        <dbReference type="PROSITE-ProRule" id="PRU10141"/>
    </source>
</evidence>
<organism evidence="7 8">
    <name type="scientific">Coccomyxa subellipsoidea</name>
    <dbReference type="NCBI Taxonomy" id="248742"/>
    <lineage>
        <taxon>Eukaryota</taxon>
        <taxon>Viridiplantae</taxon>
        <taxon>Chlorophyta</taxon>
        <taxon>core chlorophytes</taxon>
        <taxon>Trebouxiophyceae</taxon>
        <taxon>Trebouxiophyceae incertae sedis</taxon>
        <taxon>Coccomyxaceae</taxon>
        <taxon>Coccomyxa</taxon>
    </lineage>
</organism>
<accession>A0ABR2YQT6</accession>
<feature type="region of interest" description="Disordered" evidence="5">
    <location>
        <begin position="475"/>
        <end position="535"/>
    </location>
</feature>
<evidence type="ECO:0000256" key="1">
    <source>
        <dbReference type="ARBA" id="ARBA00012513"/>
    </source>
</evidence>
<feature type="compositionally biased region" description="Basic and acidic residues" evidence="5">
    <location>
        <begin position="487"/>
        <end position="514"/>
    </location>
</feature>
<dbReference type="SUPFAM" id="SSF56112">
    <property type="entry name" value="Protein kinase-like (PK-like)"/>
    <property type="match status" value="1"/>
</dbReference>
<dbReference type="Gene3D" id="1.10.510.10">
    <property type="entry name" value="Transferase(Phosphotransferase) domain 1"/>
    <property type="match status" value="1"/>
</dbReference>
<dbReference type="EC" id="2.7.11.1" evidence="1"/>
<dbReference type="PROSITE" id="PS00107">
    <property type="entry name" value="PROTEIN_KINASE_ATP"/>
    <property type="match status" value="1"/>
</dbReference>
<protein>
    <recommendedName>
        <fullName evidence="1">non-specific serine/threonine protein kinase</fullName>
        <ecNumber evidence="1">2.7.11.1</ecNumber>
    </recommendedName>
</protein>